<evidence type="ECO:0000313" key="2">
    <source>
        <dbReference type="Proteomes" id="UP000245462"/>
    </source>
</evidence>
<protein>
    <submittedName>
        <fullName evidence="1">Uncharacterized protein</fullName>
    </submittedName>
</protein>
<organism evidence="1 2">
    <name type="scientific">Porphyromonas loveana</name>
    <dbReference type="NCBI Taxonomy" id="1884669"/>
    <lineage>
        <taxon>Bacteria</taxon>
        <taxon>Pseudomonadati</taxon>
        <taxon>Bacteroidota</taxon>
        <taxon>Bacteroidia</taxon>
        <taxon>Bacteroidales</taxon>
        <taxon>Porphyromonadaceae</taxon>
        <taxon>Porphyromonas</taxon>
    </lineage>
</organism>
<evidence type="ECO:0000313" key="1">
    <source>
        <dbReference type="EMBL" id="PVZ09893.1"/>
    </source>
</evidence>
<accession>A0A2U1FCG5</accession>
<reference evidence="1 2" key="1">
    <citation type="submission" date="2018-04" db="EMBL/GenBank/DDBJ databases">
        <title>Genomic Encyclopedia of Type Strains, Phase IV (KMG-IV): sequencing the most valuable type-strain genomes for metagenomic binning, comparative biology and taxonomic classification.</title>
        <authorList>
            <person name="Goeker M."/>
        </authorList>
    </citation>
    <scope>NUCLEOTIDE SEQUENCE [LARGE SCALE GENOMIC DNA]</scope>
    <source>
        <strain evidence="1 2">DSM 28520</strain>
    </source>
</reference>
<sequence>MTFLDILGRMYDNPKTPVFALTYESVNVKTPFFASAYMYAKPKTPVFALTYESVNVKTAFFTSVYYMSANPNAIDLRQSSSHETLEGSL</sequence>
<dbReference type="Proteomes" id="UP000245462">
    <property type="component" value="Unassembled WGS sequence"/>
</dbReference>
<comment type="caution">
    <text evidence="1">The sequence shown here is derived from an EMBL/GenBank/DDBJ whole genome shotgun (WGS) entry which is preliminary data.</text>
</comment>
<dbReference type="AlphaFoldDB" id="A0A2U1FCG5"/>
<keyword evidence="2" id="KW-1185">Reference proteome</keyword>
<proteinExistence type="predicted"/>
<dbReference type="EMBL" id="QEKY01000008">
    <property type="protein sequence ID" value="PVZ09893.1"/>
    <property type="molecule type" value="Genomic_DNA"/>
</dbReference>
<name>A0A2U1FCG5_9PORP</name>
<gene>
    <name evidence="1" type="ORF">C7382_10882</name>
</gene>